<dbReference type="Proteomes" id="UP000184147">
    <property type="component" value="Unassembled WGS sequence"/>
</dbReference>
<organism evidence="1 2">
    <name type="scientific">Flavobacterium fontis</name>
    <dbReference type="NCBI Taxonomy" id="1124188"/>
    <lineage>
        <taxon>Bacteria</taxon>
        <taxon>Pseudomonadati</taxon>
        <taxon>Bacteroidota</taxon>
        <taxon>Flavobacteriia</taxon>
        <taxon>Flavobacteriales</taxon>
        <taxon>Flavobacteriaceae</taxon>
        <taxon>Flavobacterium</taxon>
    </lineage>
</organism>
<dbReference type="RefSeq" id="WP_073363443.1">
    <property type="nucleotide sequence ID" value="NZ_FQVQ01000009.1"/>
</dbReference>
<protein>
    <submittedName>
        <fullName evidence="1">Uncharacterized protein</fullName>
    </submittedName>
</protein>
<keyword evidence="2" id="KW-1185">Reference proteome</keyword>
<dbReference type="EMBL" id="FQVQ01000009">
    <property type="protein sequence ID" value="SHF44777.1"/>
    <property type="molecule type" value="Genomic_DNA"/>
</dbReference>
<dbReference type="STRING" id="1124188.SAMN05444377_10948"/>
<evidence type="ECO:0000313" key="1">
    <source>
        <dbReference type="EMBL" id="SHF44777.1"/>
    </source>
</evidence>
<proteinExistence type="predicted"/>
<dbReference type="AlphaFoldDB" id="A0A1M5BR90"/>
<reference evidence="1 2" key="1">
    <citation type="submission" date="2016-11" db="EMBL/GenBank/DDBJ databases">
        <authorList>
            <person name="Jaros S."/>
            <person name="Januszkiewicz K."/>
            <person name="Wedrychowicz H."/>
        </authorList>
    </citation>
    <scope>NUCLEOTIDE SEQUENCE [LARGE SCALE GENOMIC DNA]</scope>
    <source>
        <strain evidence="1 2">DSM 25660</strain>
    </source>
</reference>
<accession>A0A1M5BR90</accession>
<name>A0A1M5BR90_9FLAO</name>
<dbReference type="Gene3D" id="3.40.30.10">
    <property type="entry name" value="Glutaredoxin"/>
    <property type="match status" value="1"/>
</dbReference>
<evidence type="ECO:0000313" key="2">
    <source>
        <dbReference type="Proteomes" id="UP000184147"/>
    </source>
</evidence>
<dbReference type="OrthoDB" id="1437325at2"/>
<gene>
    <name evidence="1" type="ORF">SAMN05444377_10948</name>
</gene>
<sequence length="218" mass="25140">MKKNLVLFVLFVLPIVAYLFFASGVNSFAKLPTITPTIPDLQEWKTSDGKSVTLNNKITILGFIGYDVEHHKGGFFNLYEKIYARNKEFKDFQMVMVFPEGTEAEVTKLQTSLKKLGPQQNWWFVFGSPESIKSYYSKLQLLGSLNEKLGTPNVYIVDKKRNLRGRKGKNKKGEEEYQEGYNTFKVSDLYNNMIDDVKVILAEYRLALKKNNKANRKI</sequence>